<evidence type="ECO:0000313" key="3">
    <source>
        <dbReference type="Proteomes" id="UP000694421"/>
    </source>
</evidence>
<keyword evidence="3" id="KW-1185">Reference proteome</keyword>
<reference evidence="2" key="2">
    <citation type="submission" date="2025-09" db="UniProtKB">
        <authorList>
            <consortium name="Ensembl"/>
        </authorList>
    </citation>
    <scope>IDENTIFICATION</scope>
</reference>
<feature type="compositionally biased region" description="Basic residues" evidence="1">
    <location>
        <begin position="1"/>
        <end position="17"/>
    </location>
</feature>
<proteinExistence type="predicted"/>
<dbReference type="Ensembl" id="ENSSMRT00000017638.1">
    <property type="protein sequence ID" value="ENSSMRP00000015130.1"/>
    <property type="gene ID" value="ENSSMRG00000011783.1"/>
</dbReference>
<accession>A0A8D0BYY6</accession>
<sequence length="106" mass="11558">GDGVLRLHHPLPQHRHGDRASRAAQRLDRHVVLSAVQGHAVHLSRNAQRLKAPAHPCQAHPKLVSHTHPCKRGRALLGDTGNEDTLEGEPKRSLTLGTRRGALKGL</sequence>
<protein>
    <submittedName>
        <fullName evidence="2">Uncharacterized protein</fullName>
    </submittedName>
</protein>
<dbReference type="Proteomes" id="UP000694421">
    <property type="component" value="Unplaced"/>
</dbReference>
<feature type="region of interest" description="Disordered" evidence="1">
    <location>
        <begin position="75"/>
        <end position="106"/>
    </location>
</feature>
<feature type="region of interest" description="Disordered" evidence="1">
    <location>
        <begin position="1"/>
        <end position="24"/>
    </location>
</feature>
<reference evidence="2" key="1">
    <citation type="submission" date="2025-08" db="UniProtKB">
        <authorList>
            <consortium name="Ensembl"/>
        </authorList>
    </citation>
    <scope>IDENTIFICATION</scope>
</reference>
<organism evidence="2 3">
    <name type="scientific">Salvator merianae</name>
    <name type="common">Argentine black and white tegu</name>
    <name type="synonym">Tupinambis merianae</name>
    <dbReference type="NCBI Taxonomy" id="96440"/>
    <lineage>
        <taxon>Eukaryota</taxon>
        <taxon>Metazoa</taxon>
        <taxon>Chordata</taxon>
        <taxon>Craniata</taxon>
        <taxon>Vertebrata</taxon>
        <taxon>Euteleostomi</taxon>
        <taxon>Lepidosauria</taxon>
        <taxon>Squamata</taxon>
        <taxon>Bifurcata</taxon>
        <taxon>Unidentata</taxon>
        <taxon>Episquamata</taxon>
        <taxon>Laterata</taxon>
        <taxon>Teiioidea</taxon>
        <taxon>Teiidae</taxon>
        <taxon>Salvator</taxon>
    </lineage>
</organism>
<evidence type="ECO:0000256" key="1">
    <source>
        <dbReference type="SAM" id="MobiDB-lite"/>
    </source>
</evidence>
<dbReference type="AlphaFoldDB" id="A0A8D0BYY6"/>
<name>A0A8D0BYY6_SALMN</name>
<evidence type="ECO:0000313" key="2">
    <source>
        <dbReference type="Ensembl" id="ENSSMRP00000015130.1"/>
    </source>
</evidence>